<accession>A0A8B3KFY0</accession>
<name>A0A8B3KFY0_SHISO</name>
<evidence type="ECO:0000313" key="2">
    <source>
        <dbReference type="Proteomes" id="UP000267101"/>
    </source>
</evidence>
<comment type="caution">
    <text evidence="1">The sequence shown here is derived from an EMBL/GenBank/DDBJ whole genome shotgun (WGS) entry which is preliminary data.</text>
</comment>
<reference evidence="1 2" key="1">
    <citation type="submission" date="2018-12" db="EMBL/GenBank/DDBJ databases">
        <title>Na.</title>
        <authorList>
            <person name="Fouts D.E."/>
            <person name="Sutton G."/>
            <person name="Singh I."/>
            <person name="Nguyen K."/>
        </authorList>
    </citation>
    <scope>NUCLEOTIDE SEQUENCE [LARGE SCALE GENOMIC DNA]</scope>
    <source>
        <strain evidence="1 2">AP274</strain>
    </source>
</reference>
<dbReference type="Proteomes" id="UP000267101">
    <property type="component" value="Unassembled WGS sequence"/>
</dbReference>
<dbReference type="AlphaFoldDB" id="A0A8B3KFY0"/>
<dbReference type="EMBL" id="RXYT01000004">
    <property type="protein sequence ID" value="RTY56143.1"/>
    <property type="molecule type" value="Genomic_DNA"/>
</dbReference>
<organism evidence="1 2">
    <name type="scientific">Shigella sonnei</name>
    <dbReference type="NCBI Taxonomy" id="624"/>
    <lineage>
        <taxon>Bacteria</taxon>
        <taxon>Pseudomonadati</taxon>
        <taxon>Pseudomonadota</taxon>
        <taxon>Gammaproteobacteria</taxon>
        <taxon>Enterobacterales</taxon>
        <taxon>Enterobacteriaceae</taxon>
        <taxon>Shigella</taxon>
    </lineage>
</organism>
<evidence type="ECO:0000313" key="1">
    <source>
        <dbReference type="EMBL" id="RTY56143.1"/>
    </source>
</evidence>
<proteinExistence type="predicted"/>
<sequence>MIWQPEFTDKTLSRKPGAVQFRMLSTASAPTFTETDSGIIDLKRIDKRAVIIATIANNVALNHSFLIVCFSIHFQREIILHSLILRPG</sequence>
<gene>
    <name evidence="1" type="ORF">EKS37_00105</name>
</gene>
<protein>
    <submittedName>
        <fullName evidence="1">Uncharacterized protein</fullName>
    </submittedName>
</protein>